<organism evidence="2 3">
    <name type="scientific">Corynespora cassiicola Philippines</name>
    <dbReference type="NCBI Taxonomy" id="1448308"/>
    <lineage>
        <taxon>Eukaryota</taxon>
        <taxon>Fungi</taxon>
        <taxon>Dikarya</taxon>
        <taxon>Ascomycota</taxon>
        <taxon>Pezizomycotina</taxon>
        <taxon>Dothideomycetes</taxon>
        <taxon>Pleosporomycetidae</taxon>
        <taxon>Pleosporales</taxon>
        <taxon>Corynesporascaceae</taxon>
        <taxon>Corynespora</taxon>
    </lineage>
</organism>
<dbReference type="EMBL" id="KZ678139">
    <property type="protein sequence ID" value="PSN64133.1"/>
    <property type="molecule type" value="Genomic_DNA"/>
</dbReference>
<feature type="compositionally biased region" description="Polar residues" evidence="1">
    <location>
        <begin position="451"/>
        <end position="460"/>
    </location>
</feature>
<sequence>MTRPMETSLYDSKGRNESSTYNTRRHNRESSNAIGLSCFRSNSVKIHDGNQQVAGIFDVSSDEFEAIKKADYKLPLPSFTSRPDIRATSPYFPHDLVDNDWNPLLNDEWMKQFPNLMGGNYRFIRDDDTTDGPFKIRHLITLDHSAPFSGPHTAISIRQGLDKGMFFHIPAALNKYQLRNVHVAIESLWTEPDEKKLELINANKMRLADIPFSLIPNEAWSDIGPPIAPYPISKSSKAPFAGPHTFVYNQGKHLKGWILHVPRYLTEEERRNAENNFKKLTQDPWNWGNGADDSTSLVHDRSMQDIIDLNKATKAQNMMLDLLQDTIGLDFGARDSKDFLIKIPYPIWSGWPQLQEPKEPRALESLIPDQDLVAWRFQYASDHSSDEVQDLDNRVIHVNSSEEAAEKVFAKNLRDRYKVLQENGMIKSDYHESTGRPRSKTYRDSQASRDWGSTRSSLGSDQELGPLPQCRNKGDSSKMTGGELPPRLREPSADASTEMTDLNDKEAPNSSRKHSRGDLEIILDSLDARTISLSGSFESRGSVDTLSLNSDSHGRIYDSFSPVDQQTLPESLLMPQITLYEQFAREILTDLVFNQSQHEQDTERRNRPHYASGEKVRAEESDGLYEKNEKKIPHRKSFSKRVSGRKSVVSHNNGQNDENVREPRHESRATPTKIESTQVHDEPNRKFPSTSTGEGEGCIDTSNCERLSSLSELALLEQIAGNVESYSLQHRFPEGNDTVNRPTLRGLRRLAFFLALSSVAAFKMPLDETLVLPPVILANINTSDI</sequence>
<feature type="compositionally biased region" description="Basic and acidic residues" evidence="1">
    <location>
        <begin position="612"/>
        <end position="631"/>
    </location>
</feature>
<name>A0A2T2NFB8_CORCC</name>
<feature type="region of interest" description="Disordered" evidence="1">
    <location>
        <begin position="1"/>
        <end position="28"/>
    </location>
</feature>
<feature type="region of interest" description="Disordered" evidence="1">
    <location>
        <begin position="428"/>
        <end position="515"/>
    </location>
</feature>
<evidence type="ECO:0000256" key="1">
    <source>
        <dbReference type="SAM" id="MobiDB-lite"/>
    </source>
</evidence>
<accession>A0A2T2NFB8</accession>
<protein>
    <submittedName>
        <fullName evidence="2">Uncharacterized protein</fullName>
    </submittedName>
</protein>
<dbReference type="AlphaFoldDB" id="A0A2T2NFB8"/>
<dbReference type="Proteomes" id="UP000240883">
    <property type="component" value="Unassembled WGS sequence"/>
</dbReference>
<reference evidence="2 3" key="1">
    <citation type="journal article" date="2018" name="Front. Microbiol.">
        <title>Genome-Wide Analysis of Corynespora cassiicola Leaf Fall Disease Putative Effectors.</title>
        <authorList>
            <person name="Lopez D."/>
            <person name="Ribeiro S."/>
            <person name="Label P."/>
            <person name="Fumanal B."/>
            <person name="Venisse J.S."/>
            <person name="Kohler A."/>
            <person name="de Oliveira R.R."/>
            <person name="Labutti K."/>
            <person name="Lipzen A."/>
            <person name="Lail K."/>
            <person name="Bauer D."/>
            <person name="Ohm R.A."/>
            <person name="Barry K.W."/>
            <person name="Spatafora J."/>
            <person name="Grigoriev I.V."/>
            <person name="Martin F.M."/>
            <person name="Pujade-Renaud V."/>
        </authorList>
    </citation>
    <scope>NUCLEOTIDE SEQUENCE [LARGE SCALE GENOMIC DNA]</scope>
    <source>
        <strain evidence="2 3">Philippines</strain>
    </source>
</reference>
<dbReference type="OrthoDB" id="3799389at2759"/>
<feature type="compositionally biased region" description="Basic residues" evidence="1">
    <location>
        <begin position="632"/>
        <end position="644"/>
    </location>
</feature>
<feature type="compositionally biased region" description="Basic and acidic residues" evidence="1">
    <location>
        <begin position="658"/>
        <end position="668"/>
    </location>
</feature>
<feature type="compositionally biased region" description="Basic and acidic residues" evidence="1">
    <location>
        <begin position="428"/>
        <end position="447"/>
    </location>
</feature>
<gene>
    <name evidence="2" type="ORF">BS50DRAFT_591089</name>
</gene>
<evidence type="ECO:0000313" key="2">
    <source>
        <dbReference type="EMBL" id="PSN64133.1"/>
    </source>
</evidence>
<keyword evidence="3" id="KW-1185">Reference proteome</keyword>
<evidence type="ECO:0000313" key="3">
    <source>
        <dbReference type="Proteomes" id="UP000240883"/>
    </source>
</evidence>
<proteinExistence type="predicted"/>
<feature type="region of interest" description="Disordered" evidence="1">
    <location>
        <begin position="596"/>
        <end position="698"/>
    </location>
</feature>